<evidence type="ECO:0000256" key="3">
    <source>
        <dbReference type="ARBA" id="ARBA00022679"/>
    </source>
</evidence>
<feature type="binding site" evidence="5">
    <location>
        <position position="458"/>
    </location>
    <ligand>
        <name>Mn(2+)</name>
        <dbReference type="ChEBI" id="CHEBI:29035"/>
    </ligand>
</feature>
<dbReference type="EMBL" id="NDIQ01000001">
    <property type="protein sequence ID" value="PRT52854.1"/>
    <property type="molecule type" value="Genomic_DNA"/>
</dbReference>
<keyword evidence="5" id="KW-0170">Cobalt</keyword>
<comment type="caution">
    <text evidence="8">The sequence shown here is derived from an EMBL/GenBank/DDBJ whole genome shotgun (WGS) entry which is preliminary data.</text>
</comment>
<feature type="binding site" evidence="5">
    <location>
        <position position="385"/>
    </location>
    <ligand>
        <name>Mn(2+)</name>
        <dbReference type="ChEBI" id="CHEBI:29035"/>
    </ligand>
</feature>
<evidence type="ECO:0000256" key="5">
    <source>
        <dbReference type="PIRSR" id="PIRSR602480-1"/>
    </source>
</evidence>
<dbReference type="SUPFAM" id="SSF51569">
    <property type="entry name" value="Aldolase"/>
    <property type="match status" value="1"/>
</dbReference>
<comment type="similarity">
    <text evidence="2 6">Belongs to the class-II DAHP synthase family.</text>
</comment>
<name>A0A2T0FCY2_9ASCO</name>
<evidence type="ECO:0000256" key="4">
    <source>
        <dbReference type="ARBA" id="ARBA00047508"/>
    </source>
</evidence>
<feature type="binding site" evidence="5">
    <location>
        <position position="145"/>
    </location>
    <ligand>
        <name>phosphoenolpyruvate</name>
        <dbReference type="ChEBI" id="CHEBI:58702"/>
    </ligand>
</feature>
<keyword evidence="6" id="KW-0057">Aromatic amino acid biosynthesis</keyword>
<feature type="region of interest" description="Disordered" evidence="7">
    <location>
        <begin position="1"/>
        <end position="47"/>
    </location>
</feature>
<dbReference type="EC" id="2.5.1.54" evidence="6"/>
<dbReference type="RefSeq" id="XP_024662800.1">
    <property type="nucleotide sequence ID" value="XM_024807032.1"/>
</dbReference>
<dbReference type="Pfam" id="PF01474">
    <property type="entry name" value="DAHP_synth_2"/>
    <property type="match status" value="1"/>
</dbReference>
<comment type="catalytic activity">
    <reaction evidence="4 6">
        <text>D-erythrose 4-phosphate + phosphoenolpyruvate + H2O = 7-phospho-2-dehydro-3-deoxy-D-arabino-heptonate + phosphate</text>
        <dbReference type="Rhea" id="RHEA:14717"/>
        <dbReference type="ChEBI" id="CHEBI:15377"/>
        <dbReference type="ChEBI" id="CHEBI:16897"/>
        <dbReference type="ChEBI" id="CHEBI:43474"/>
        <dbReference type="ChEBI" id="CHEBI:58394"/>
        <dbReference type="ChEBI" id="CHEBI:58702"/>
        <dbReference type="EC" id="2.5.1.54"/>
    </reaction>
</comment>
<keyword evidence="5" id="KW-0104">Cadmium</keyword>
<dbReference type="GO" id="GO:0003849">
    <property type="term" value="F:3-deoxy-7-phosphoheptulonate synthase activity"/>
    <property type="evidence" value="ECO:0007669"/>
    <property type="project" value="UniProtKB-EC"/>
</dbReference>
<dbReference type="InterPro" id="IPR002480">
    <property type="entry name" value="DAHP_synth_2"/>
</dbReference>
<keyword evidence="3 6" id="KW-0808">Transferase</keyword>
<protein>
    <recommendedName>
        <fullName evidence="6">Phospho-2-dehydro-3-deoxyheptonate aldolase</fullName>
        <ecNumber evidence="6">2.5.1.54</ecNumber>
    </recommendedName>
</protein>
<dbReference type="GO" id="GO:0009073">
    <property type="term" value="P:aromatic amino acid family biosynthetic process"/>
    <property type="evidence" value="ECO:0007669"/>
    <property type="project" value="UniProtKB-KW"/>
</dbReference>
<dbReference type="InterPro" id="IPR013785">
    <property type="entry name" value="Aldolase_TIM"/>
</dbReference>
<dbReference type="GeneID" id="36514223"/>
<evidence type="ECO:0000256" key="7">
    <source>
        <dbReference type="SAM" id="MobiDB-lite"/>
    </source>
</evidence>
<feature type="binding site" evidence="5">
    <location>
        <position position="428"/>
    </location>
    <ligand>
        <name>Mn(2+)</name>
        <dbReference type="ChEBI" id="CHEBI:29035"/>
    </ligand>
</feature>
<keyword evidence="6" id="KW-0028">Amino-acid biosynthesis</keyword>
<accession>A0A2T0FCY2</accession>
<keyword evidence="9" id="KW-1185">Reference proteome</keyword>
<dbReference type="OrthoDB" id="2338at2759"/>
<organism evidence="8 9">
    <name type="scientific">Wickerhamiella sorbophila</name>
    <dbReference type="NCBI Taxonomy" id="45607"/>
    <lineage>
        <taxon>Eukaryota</taxon>
        <taxon>Fungi</taxon>
        <taxon>Dikarya</taxon>
        <taxon>Ascomycota</taxon>
        <taxon>Saccharomycotina</taxon>
        <taxon>Dipodascomycetes</taxon>
        <taxon>Dipodascales</taxon>
        <taxon>Trichomonascaceae</taxon>
        <taxon>Wickerhamiella</taxon>
    </lineage>
</organism>
<comment type="cofactor">
    <cofactor evidence="5">
        <name>Mn(2+)</name>
        <dbReference type="ChEBI" id="CHEBI:29035"/>
    </cofactor>
    <cofactor evidence="5">
        <name>Co(2+)</name>
        <dbReference type="ChEBI" id="CHEBI:48828"/>
    </cofactor>
    <cofactor evidence="5">
        <name>Cd(2+)</name>
        <dbReference type="ChEBI" id="CHEBI:48775"/>
    </cofactor>
    <text evidence="5">Binds 1 divalent cation per subunit. The enzyme is active with manganese, cobalt or cadmium ions.</text>
</comment>
<dbReference type="STRING" id="45607.A0A2T0FCY2"/>
<gene>
    <name evidence="8" type="ORF">B9G98_00474</name>
</gene>
<keyword evidence="5" id="KW-0464">Manganese</keyword>
<comment type="pathway">
    <text evidence="1 6">Metabolic intermediate biosynthesis; chorismate biosynthesis; chorismate from D-erythrose 4-phosphate and phosphoenolpyruvate: step 1/7.</text>
</comment>
<feature type="binding site" evidence="5">
    <location>
        <position position="322"/>
    </location>
    <ligand>
        <name>phosphoenolpyruvate</name>
        <dbReference type="ChEBI" id="CHEBI:58702"/>
    </ligand>
</feature>
<dbReference type="Gene3D" id="3.20.20.70">
    <property type="entry name" value="Aldolase class I"/>
    <property type="match status" value="1"/>
</dbReference>
<reference evidence="8 9" key="1">
    <citation type="submission" date="2017-04" db="EMBL/GenBank/DDBJ databases">
        <title>Genome sequencing of [Candida] sorbophila.</title>
        <authorList>
            <person name="Ahn J.O."/>
        </authorList>
    </citation>
    <scope>NUCLEOTIDE SEQUENCE [LARGE SCALE GENOMIC DNA]</scope>
    <source>
        <strain evidence="8 9">DS02</strain>
    </source>
</reference>
<feature type="binding site" evidence="5">
    <location>
        <position position="106"/>
    </location>
    <ligand>
        <name>Mn(2+)</name>
        <dbReference type="ChEBI" id="CHEBI:29035"/>
    </ligand>
</feature>
<dbReference type="GO" id="GO:0009423">
    <property type="term" value="P:chorismate biosynthetic process"/>
    <property type="evidence" value="ECO:0007669"/>
    <property type="project" value="UniProtKB-UniPathway"/>
</dbReference>
<dbReference type="GO" id="GO:0008652">
    <property type="term" value="P:amino acid biosynthetic process"/>
    <property type="evidence" value="ECO:0007669"/>
    <property type="project" value="UniProtKB-KW"/>
</dbReference>
<proteinExistence type="inferred from homology"/>
<evidence type="ECO:0000313" key="9">
    <source>
        <dbReference type="Proteomes" id="UP000238350"/>
    </source>
</evidence>
<dbReference type="PANTHER" id="PTHR21337">
    <property type="entry name" value="PHOSPHO-2-DEHYDRO-3-DEOXYHEPTONATE ALDOLASE 1, 2"/>
    <property type="match status" value="1"/>
</dbReference>
<dbReference type="Proteomes" id="UP000238350">
    <property type="component" value="Unassembled WGS sequence"/>
</dbReference>
<evidence type="ECO:0000256" key="6">
    <source>
        <dbReference type="RuleBase" id="RU363071"/>
    </source>
</evidence>
<dbReference type="AlphaFoldDB" id="A0A2T0FCY2"/>
<dbReference type="PANTHER" id="PTHR21337:SF0">
    <property type="entry name" value="PHOSPHO-2-DEHYDRO-3-DEOXYHEPTONATE ALDOLASE"/>
    <property type="match status" value="1"/>
</dbReference>
<dbReference type="UniPathway" id="UPA00053">
    <property type="reaction ID" value="UER00084"/>
</dbReference>
<evidence type="ECO:0000256" key="1">
    <source>
        <dbReference type="ARBA" id="ARBA00004688"/>
    </source>
</evidence>
<evidence type="ECO:0000313" key="8">
    <source>
        <dbReference type="EMBL" id="PRT52854.1"/>
    </source>
</evidence>
<feature type="binding site" evidence="5">
    <location>
        <position position="353"/>
    </location>
    <ligand>
        <name>phosphoenolpyruvate</name>
        <dbReference type="ChEBI" id="CHEBI:58702"/>
    </ligand>
</feature>
<evidence type="ECO:0000256" key="2">
    <source>
        <dbReference type="ARBA" id="ARBA00008911"/>
    </source>
</evidence>
<sequence length="483" mass="54148">MSPKVLVQEPVKPEASLGAQAAAKVRTGSNDFSRKPRPNLGWDPSSWQSKPVTQDVLYGNEKALEAALAKLESLPPLVHANEIEKLRTQLAEASRGERFVLQGGDCAELFDYCNPDQIEAKLKILLQMSLVLIWGTHVPILRIGRIAGQYAKPRSKLTEVVEGYGEISSFRGDNINGFEPSDRTPDPKRLVESYFHSAATLNFIRSSLTNGFANLHHPNHWDLSHVQHDATRARYQEVVDKISEGLQFMKTVGDNSDALSSVDFFTSHEALLLEYEQTLTRQYNEKWYNTSAHFVWIGDRTRQLDGAHVEFFRGLRNPIGIKVGPSMEVSELVQLLDIVDPDFEDGRVTLITRYGADKIESKLPAQIEAVRKSKHRVVWVSDPCHGNTKVSPITKLKTRYVDDIMTELKHALRIHKLHGQELNGVHLELTGDPVTECIGGSQNLEDEELTVRYDTVCDPRLSLSQSLDVAFLVADYAASLQSM</sequence>